<comment type="caution">
    <text evidence="1">The sequence shown here is derived from an EMBL/GenBank/DDBJ whole genome shotgun (WGS) entry which is preliminary data.</text>
</comment>
<evidence type="ECO:0008006" key="3">
    <source>
        <dbReference type="Google" id="ProtNLM"/>
    </source>
</evidence>
<name>A0A2W4Q8N2_9GAMM</name>
<dbReference type="SUPFAM" id="SSF53850">
    <property type="entry name" value="Periplasmic binding protein-like II"/>
    <property type="match status" value="1"/>
</dbReference>
<organism evidence="1 2">
    <name type="scientific">Candidatus Methylumidiphilus alinenensis</name>
    <dbReference type="NCBI Taxonomy" id="2202197"/>
    <lineage>
        <taxon>Bacteria</taxon>
        <taxon>Pseudomonadati</taxon>
        <taxon>Pseudomonadota</taxon>
        <taxon>Gammaproteobacteria</taxon>
        <taxon>Methylococcales</taxon>
        <taxon>Candidatus Methylumidiphilus</taxon>
    </lineage>
</organism>
<dbReference type="EMBL" id="QJPH01000592">
    <property type="protein sequence ID" value="PZN68885.1"/>
    <property type="molecule type" value="Genomic_DNA"/>
</dbReference>
<reference evidence="1 2" key="1">
    <citation type="journal article" date="2018" name="Aquat. Microb. Ecol.">
        <title>Gammaproteobacterial methanotrophs dominate.</title>
        <authorList>
            <person name="Rissanen A.J."/>
            <person name="Saarenheimo J."/>
            <person name="Tiirola M."/>
            <person name="Peura S."/>
            <person name="Aalto S.L."/>
            <person name="Karvinen A."/>
            <person name="Nykanen H."/>
        </authorList>
    </citation>
    <scope>NUCLEOTIDE SEQUENCE [LARGE SCALE GENOMIC DNA]</scope>
    <source>
        <strain evidence="1">AMbin10</strain>
    </source>
</reference>
<dbReference type="Gene3D" id="3.40.190.10">
    <property type="entry name" value="Periplasmic binding protein-like II"/>
    <property type="match status" value="1"/>
</dbReference>
<evidence type="ECO:0000313" key="2">
    <source>
        <dbReference type="Proteomes" id="UP000249396"/>
    </source>
</evidence>
<dbReference type="AlphaFoldDB" id="A0A2W4Q8N2"/>
<sequence>MKQNNPLDLASSSLISMMRLLSMLSLIMSSWSAVATAPRVTAQMLGEEKKADIVGYQSIPLNATATDLDGKLSLEIVTEAFKASGKTPIVDILPSKELAKYALLKSDAAALIGSPGDLTAKEKNQYDIITFYLIPIGSGEQQFSMIFRKMDTHAKELQKAFSDGLKKIIKTGKYLELFEKYHGKGKLSTDYVSRLKHYNSSWK</sequence>
<protein>
    <recommendedName>
        <fullName evidence="3">Solute-binding protein family 3/N-terminal domain-containing protein</fullName>
    </recommendedName>
</protein>
<accession>A0A2W4Q8N2</accession>
<evidence type="ECO:0000313" key="1">
    <source>
        <dbReference type="EMBL" id="PZN68885.1"/>
    </source>
</evidence>
<gene>
    <name evidence="1" type="ORF">DM484_30705</name>
</gene>
<proteinExistence type="predicted"/>
<dbReference type="Proteomes" id="UP000249396">
    <property type="component" value="Unassembled WGS sequence"/>
</dbReference>